<feature type="compositionally biased region" description="Polar residues" evidence="1">
    <location>
        <begin position="77"/>
        <end position="94"/>
    </location>
</feature>
<dbReference type="EMBL" id="KL198029">
    <property type="protein sequence ID" value="KDQ16024.1"/>
    <property type="molecule type" value="Genomic_DNA"/>
</dbReference>
<evidence type="ECO:0000313" key="2">
    <source>
        <dbReference type="EMBL" id="KDQ16024.1"/>
    </source>
</evidence>
<evidence type="ECO:0000313" key="3">
    <source>
        <dbReference type="Proteomes" id="UP000027195"/>
    </source>
</evidence>
<dbReference type="STRING" id="930990.A0A067MKE4"/>
<protein>
    <submittedName>
        <fullName evidence="2">Uncharacterized protein</fullName>
    </submittedName>
</protein>
<name>A0A067MKE4_BOTB1</name>
<organism evidence="2 3">
    <name type="scientific">Botryobasidium botryosum (strain FD-172 SS1)</name>
    <dbReference type="NCBI Taxonomy" id="930990"/>
    <lineage>
        <taxon>Eukaryota</taxon>
        <taxon>Fungi</taxon>
        <taxon>Dikarya</taxon>
        <taxon>Basidiomycota</taxon>
        <taxon>Agaricomycotina</taxon>
        <taxon>Agaricomycetes</taxon>
        <taxon>Cantharellales</taxon>
        <taxon>Botryobasidiaceae</taxon>
        <taxon>Botryobasidium</taxon>
    </lineage>
</organism>
<feature type="compositionally biased region" description="Polar residues" evidence="1">
    <location>
        <begin position="201"/>
        <end position="211"/>
    </location>
</feature>
<evidence type="ECO:0000256" key="1">
    <source>
        <dbReference type="SAM" id="MobiDB-lite"/>
    </source>
</evidence>
<sequence length="457" mass="48807">MPAAAEASQSRARRDGPSSSTPTSPHRAVPSRSPSAPPALRNPRPSLPREKTASPIPTRTREPPTTPVKRLPLPAHQSPNATSPRSKGPSQQAEAQAKVWAWNKEPVWIRGGGELVRSPSPPPTPTPAPPASSPTPEQSKYRQRSPPPIVLDKVPPRPPSRTVGSGNPVRLATSPISPAKLSSTPAPISGSPPKSTREGPRSQSSLASNPAVSPRKKDFHPRETAVDQVVSDPASQSAKSTSAKPREPHLRTLSTSHLVPSHKPPTPPSPSKPVAPPAAKPAPPSDMIRSNTMPIIPAPTSANPTKPGGIENTSKSRLTRDNLHLRRGSTDTYIRTRATPSPSPLPRETKPSRMNSATLEPSSRTRTPLLPSAPVTEQKEAKPPIRASLSRFARRQSYPAAKRQDSTAESYHCVQCGTSLGHTGEWHEHEMKRVSGILPPPAAPKGAFRRLLGVLKT</sequence>
<gene>
    <name evidence="2" type="ORF">BOTBODRAFT_173309</name>
</gene>
<accession>A0A067MKE4</accession>
<keyword evidence="3" id="KW-1185">Reference proteome</keyword>
<feature type="compositionally biased region" description="Polar residues" evidence="1">
    <location>
        <begin position="352"/>
        <end position="366"/>
    </location>
</feature>
<dbReference type="HOGENOM" id="CLU_598496_0_0_1"/>
<feature type="region of interest" description="Disordered" evidence="1">
    <location>
        <begin position="1"/>
        <end position="99"/>
    </location>
</feature>
<reference evidence="3" key="1">
    <citation type="journal article" date="2014" name="Proc. Natl. Acad. Sci. U.S.A.">
        <title>Extensive sampling of basidiomycete genomes demonstrates inadequacy of the white-rot/brown-rot paradigm for wood decay fungi.</title>
        <authorList>
            <person name="Riley R."/>
            <person name="Salamov A.A."/>
            <person name="Brown D.W."/>
            <person name="Nagy L.G."/>
            <person name="Floudas D."/>
            <person name="Held B.W."/>
            <person name="Levasseur A."/>
            <person name="Lombard V."/>
            <person name="Morin E."/>
            <person name="Otillar R."/>
            <person name="Lindquist E.A."/>
            <person name="Sun H."/>
            <person name="LaButti K.M."/>
            <person name="Schmutz J."/>
            <person name="Jabbour D."/>
            <person name="Luo H."/>
            <person name="Baker S.E."/>
            <person name="Pisabarro A.G."/>
            <person name="Walton J.D."/>
            <person name="Blanchette R.A."/>
            <person name="Henrissat B."/>
            <person name="Martin F."/>
            <person name="Cullen D."/>
            <person name="Hibbett D.S."/>
            <person name="Grigoriev I.V."/>
        </authorList>
    </citation>
    <scope>NUCLEOTIDE SEQUENCE [LARGE SCALE GENOMIC DNA]</scope>
    <source>
        <strain evidence="3">FD-172 SS1</strain>
    </source>
</reference>
<feature type="compositionally biased region" description="Polar residues" evidence="1">
    <location>
        <begin position="233"/>
        <end position="243"/>
    </location>
</feature>
<feature type="compositionally biased region" description="Pro residues" evidence="1">
    <location>
        <begin position="262"/>
        <end position="284"/>
    </location>
</feature>
<feature type="compositionally biased region" description="Low complexity" evidence="1">
    <location>
        <begin position="24"/>
        <end position="44"/>
    </location>
</feature>
<feature type="compositionally biased region" description="Pro residues" evidence="1">
    <location>
        <begin position="119"/>
        <end position="133"/>
    </location>
</feature>
<dbReference type="Proteomes" id="UP000027195">
    <property type="component" value="Unassembled WGS sequence"/>
</dbReference>
<feature type="compositionally biased region" description="Low complexity" evidence="1">
    <location>
        <begin position="1"/>
        <end position="10"/>
    </location>
</feature>
<feature type="region of interest" description="Disordered" evidence="1">
    <location>
        <begin position="111"/>
        <end position="391"/>
    </location>
</feature>
<feature type="compositionally biased region" description="Polar residues" evidence="1">
    <location>
        <begin position="174"/>
        <end position="186"/>
    </location>
</feature>
<proteinExistence type="predicted"/>
<dbReference type="InParanoid" id="A0A067MKE4"/>
<dbReference type="AlphaFoldDB" id="A0A067MKE4"/>